<evidence type="ECO:0000256" key="4">
    <source>
        <dbReference type="HAMAP-Rule" id="MF_01401"/>
    </source>
</evidence>
<evidence type="ECO:0000256" key="3">
    <source>
        <dbReference type="ARBA" id="ARBA00048782"/>
    </source>
</evidence>
<comment type="caution">
    <text evidence="6">The sequence shown here is derived from an EMBL/GenBank/DDBJ whole genome shotgun (WGS) entry which is preliminary data.</text>
</comment>
<dbReference type="PANTHER" id="PTHR43774:SF1">
    <property type="entry name" value="PEPTIDE METHIONINE SULFOXIDE REDUCTASE MSRA 2"/>
    <property type="match status" value="1"/>
</dbReference>
<dbReference type="Proteomes" id="UP000317663">
    <property type="component" value="Unassembled WGS sequence"/>
</dbReference>
<comment type="similarity">
    <text evidence="4">Belongs to the MsrA Met sulfoxide reductase family.</text>
</comment>
<organism evidence="6 7">
    <name type="scientific">Ewingella americana</name>
    <dbReference type="NCBI Taxonomy" id="41202"/>
    <lineage>
        <taxon>Bacteria</taxon>
        <taxon>Pseudomonadati</taxon>
        <taxon>Pseudomonadota</taxon>
        <taxon>Gammaproteobacteria</taxon>
        <taxon>Enterobacterales</taxon>
        <taxon>Yersiniaceae</taxon>
        <taxon>Ewingella</taxon>
    </lineage>
</organism>
<evidence type="ECO:0000259" key="5">
    <source>
        <dbReference type="Pfam" id="PF01625"/>
    </source>
</evidence>
<evidence type="ECO:0000256" key="2">
    <source>
        <dbReference type="ARBA" id="ARBA00047806"/>
    </source>
</evidence>
<dbReference type="Gene3D" id="3.30.1060.10">
    <property type="entry name" value="Peptide methionine sulphoxide reductase MsrA"/>
    <property type="match status" value="1"/>
</dbReference>
<dbReference type="GO" id="GO:0033744">
    <property type="term" value="F:L-methionine:thioredoxin-disulfide S-oxidoreductase activity"/>
    <property type="evidence" value="ECO:0007669"/>
    <property type="project" value="RHEA"/>
</dbReference>
<dbReference type="OrthoDB" id="4174719at2"/>
<proteinExistence type="inferred from homology"/>
<comment type="catalytic activity">
    <reaction evidence="3 4">
        <text>[thioredoxin]-disulfide + L-methionine + H2O = L-methionine (S)-S-oxide + [thioredoxin]-dithiol</text>
        <dbReference type="Rhea" id="RHEA:19993"/>
        <dbReference type="Rhea" id="RHEA-COMP:10698"/>
        <dbReference type="Rhea" id="RHEA-COMP:10700"/>
        <dbReference type="ChEBI" id="CHEBI:15377"/>
        <dbReference type="ChEBI" id="CHEBI:29950"/>
        <dbReference type="ChEBI" id="CHEBI:50058"/>
        <dbReference type="ChEBI" id="CHEBI:57844"/>
        <dbReference type="ChEBI" id="CHEBI:58772"/>
        <dbReference type="EC" id="1.8.4.11"/>
    </reaction>
</comment>
<dbReference type="Pfam" id="PF01625">
    <property type="entry name" value="PMSR"/>
    <property type="match status" value="1"/>
</dbReference>
<keyword evidence="1 4" id="KW-0560">Oxidoreductase</keyword>
<dbReference type="GO" id="GO:0008113">
    <property type="term" value="F:peptide-methionine (S)-S-oxide reductase activity"/>
    <property type="evidence" value="ECO:0007669"/>
    <property type="project" value="UniProtKB-UniRule"/>
</dbReference>
<feature type="active site" evidence="4">
    <location>
        <position position="67"/>
    </location>
</feature>
<protein>
    <recommendedName>
        <fullName evidence="4">Peptide methionine sulfoxide reductase MsrA</fullName>
        <shortName evidence="4">Protein-methionine-S-oxide reductase</shortName>
        <ecNumber evidence="4">1.8.4.11</ecNumber>
    </recommendedName>
    <alternativeName>
        <fullName evidence="4">Peptide-methionine (S)-S-oxide reductase</fullName>
        <shortName evidence="4">Peptide Met(O) reductase</shortName>
    </alternativeName>
</protein>
<dbReference type="AlphaFoldDB" id="A0A502GMT2"/>
<accession>A0A502GMT2</accession>
<dbReference type="EC" id="1.8.4.11" evidence="4"/>
<dbReference type="EMBL" id="RCZD01000003">
    <property type="protein sequence ID" value="TPG63171.1"/>
    <property type="molecule type" value="Genomic_DNA"/>
</dbReference>
<dbReference type="HAMAP" id="MF_01401">
    <property type="entry name" value="MsrA"/>
    <property type="match status" value="1"/>
</dbReference>
<comment type="function">
    <text evidence="4">Has an important function as a repair enzyme for proteins that have been inactivated by oxidation. Catalyzes the reversible oxidation-reduction of methionine sulfoxide in proteins to methionine.</text>
</comment>
<dbReference type="PANTHER" id="PTHR43774">
    <property type="entry name" value="PEPTIDE METHIONINE SULFOXIDE REDUCTASE"/>
    <property type="match status" value="1"/>
</dbReference>
<dbReference type="RefSeq" id="WP_140470936.1">
    <property type="nucleotide sequence ID" value="NZ_RCZD01000003.1"/>
</dbReference>
<evidence type="ECO:0000313" key="6">
    <source>
        <dbReference type="EMBL" id="TPG63171.1"/>
    </source>
</evidence>
<keyword evidence="7" id="KW-1185">Reference proteome</keyword>
<name>A0A502GMT2_9GAMM</name>
<feature type="domain" description="Peptide methionine sulphoxide reductase MsrA" evidence="5">
    <location>
        <begin position="60"/>
        <end position="212"/>
    </location>
</feature>
<dbReference type="NCBIfam" id="TIGR00401">
    <property type="entry name" value="msrA"/>
    <property type="match status" value="1"/>
</dbReference>
<dbReference type="SUPFAM" id="SSF55068">
    <property type="entry name" value="Peptide methionine sulfoxide reductase"/>
    <property type="match status" value="1"/>
</dbReference>
<dbReference type="InterPro" id="IPR002569">
    <property type="entry name" value="Met_Sox_Rdtase_MsrA_dom"/>
</dbReference>
<reference evidence="6 7" key="1">
    <citation type="journal article" date="2019" name="Environ. Microbiol.">
        <title>Species interactions and distinct microbial communities in high Arctic permafrost affected cryosols are associated with the CH4 and CO2 gas fluxes.</title>
        <authorList>
            <person name="Altshuler I."/>
            <person name="Hamel J."/>
            <person name="Turney S."/>
            <person name="Magnuson E."/>
            <person name="Levesque R."/>
            <person name="Greer C."/>
            <person name="Whyte L.G."/>
        </authorList>
    </citation>
    <scope>NUCLEOTIDE SEQUENCE [LARGE SCALE GENOMIC DNA]</scope>
    <source>
        <strain evidence="6 7">E4</strain>
    </source>
</reference>
<evidence type="ECO:0000256" key="1">
    <source>
        <dbReference type="ARBA" id="ARBA00023002"/>
    </source>
</evidence>
<gene>
    <name evidence="4 6" type="primary">msrA</name>
    <name evidence="6" type="ORF">EAH77_06195</name>
</gene>
<comment type="catalytic activity">
    <reaction evidence="2 4">
        <text>L-methionyl-[protein] + [thioredoxin]-disulfide + H2O = L-methionyl-(S)-S-oxide-[protein] + [thioredoxin]-dithiol</text>
        <dbReference type="Rhea" id="RHEA:14217"/>
        <dbReference type="Rhea" id="RHEA-COMP:10698"/>
        <dbReference type="Rhea" id="RHEA-COMP:10700"/>
        <dbReference type="Rhea" id="RHEA-COMP:12313"/>
        <dbReference type="Rhea" id="RHEA-COMP:12315"/>
        <dbReference type="ChEBI" id="CHEBI:15377"/>
        <dbReference type="ChEBI" id="CHEBI:16044"/>
        <dbReference type="ChEBI" id="CHEBI:29950"/>
        <dbReference type="ChEBI" id="CHEBI:44120"/>
        <dbReference type="ChEBI" id="CHEBI:50058"/>
        <dbReference type="EC" id="1.8.4.11"/>
    </reaction>
</comment>
<evidence type="ECO:0000313" key="7">
    <source>
        <dbReference type="Proteomes" id="UP000317663"/>
    </source>
</evidence>
<sequence>MKTSSAGLLSLRRSGVWGVFIAVTALLWCSIAWSFGGAEEAVAIAPPAQDEAAATSHNETALFAGGCFWGVEGVFQHVKGVKKVVVGYTGGTAATANYDTVSSGTTGHAESVEVTFDPTQISYGSLLQVFFSVAHNPTELDRQGPDSGPQYRSALFPLNASQANVAQAYITQLDASHAFSKPLVTRIETQNHFYPAEDYHQNYMAENPDNPYIAINDMPKLSQLKQLFAARYLDQPVL</sequence>
<dbReference type="InterPro" id="IPR036509">
    <property type="entry name" value="Met_Sox_Rdtase_MsrA_sf"/>
</dbReference>